<sequence>MVSLKLHKRLAASILKCGKRKVWLDPNEISEISMANSRQNIRRLIKDGYIIRKPEVIHSRFRARAHLEAKRKGRHNGIGKRKGTREARTPSKLLWMRRMRVLRRLLRKYREQKKIDRSLYHDLYMKAKGNVFKNKRVLIEYIYKAKAEQSREKELAEQVEARKARSKALRDRKNAAEKKAEEEGVSIKAKEEKKPKEDKKAPKAAAPAKAASPAPAKEEKKAAAPAKAASPAPAKEAAPAKKAAAPAPKKDGKGKK</sequence>
<evidence type="ECO:0000313" key="7">
    <source>
        <dbReference type="Proteomes" id="UP000241769"/>
    </source>
</evidence>
<dbReference type="HAMAP" id="MF_01475">
    <property type="entry name" value="Ribosomal_eL19"/>
    <property type="match status" value="1"/>
</dbReference>
<dbReference type="Pfam" id="PF25476">
    <property type="entry name" value="Ribosomal_L19e_C"/>
    <property type="match status" value="1"/>
</dbReference>
<reference evidence="6 7" key="1">
    <citation type="journal article" date="2018" name="Genome Biol. Evol.">
        <title>Multiple Roots of Fruiting Body Formation in Amoebozoa.</title>
        <authorList>
            <person name="Hillmann F."/>
            <person name="Forbes G."/>
            <person name="Novohradska S."/>
            <person name="Ferling I."/>
            <person name="Riege K."/>
            <person name="Groth M."/>
            <person name="Westermann M."/>
            <person name="Marz M."/>
            <person name="Spaller T."/>
            <person name="Winckler T."/>
            <person name="Schaap P."/>
            <person name="Glockner G."/>
        </authorList>
    </citation>
    <scope>NUCLEOTIDE SEQUENCE [LARGE SCALE GENOMIC DNA]</scope>
    <source>
        <strain evidence="6 7">Jena</strain>
    </source>
</reference>
<proteinExistence type="inferred from homology"/>
<dbReference type="InterPro" id="IPR015972">
    <property type="entry name" value="Ribosomal_eL19_dom1"/>
</dbReference>
<evidence type="ECO:0000256" key="4">
    <source>
        <dbReference type="SAM" id="MobiDB-lite"/>
    </source>
</evidence>
<dbReference type="FunFam" id="1.10.1200.240:FF:000001">
    <property type="entry name" value="Ribosomal protein L19"/>
    <property type="match status" value="1"/>
</dbReference>
<dbReference type="NCBIfam" id="NF006343">
    <property type="entry name" value="PRK08570.1"/>
    <property type="match status" value="1"/>
</dbReference>
<dbReference type="InterPro" id="IPR035970">
    <property type="entry name" value="60S_ribosomal_eL19_sf"/>
</dbReference>
<dbReference type="InterPro" id="IPR033935">
    <property type="entry name" value="Ribosomal_eL19_euk"/>
</dbReference>
<dbReference type="GO" id="GO:0006412">
    <property type="term" value="P:translation"/>
    <property type="evidence" value="ECO:0007669"/>
    <property type="project" value="InterPro"/>
</dbReference>
<dbReference type="AlphaFoldDB" id="A0A2P6N9G1"/>
<dbReference type="FunFam" id="1.10.1650.10:FF:000001">
    <property type="entry name" value="Ribosomal protein L19"/>
    <property type="match status" value="1"/>
</dbReference>
<evidence type="ECO:0000256" key="2">
    <source>
        <dbReference type="ARBA" id="ARBA00022980"/>
    </source>
</evidence>
<evidence type="ECO:0000256" key="1">
    <source>
        <dbReference type="ARBA" id="ARBA00011082"/>
    </source>
</evidence>
<gene>
    <name evidence="6" type="ORF">PROFUN_12343</name>
</gene>
<dbReference type="InParanoid" id="A0A2P6N9G1"/>
<keyword evidence="2" id="KW-0689">Ribosomal protein</keyword>
<evidence type="ECO:0000256" key="3">
    <source>
        <dbReference type="ARBA" id="ARBA00023274"/>
    </source>
</evidence>
<dbReference type="InterPro" id="IPR057259">
    <property type="entry name" value="Ribosomal_L19e"/>
</dbReference>
<accession>A0A2P6N9G1</accession>
<protein>
    <recommendedName>
        <fullName evidence="5">Large ribosomal subunit protein eL19 domain-containing protein</fullName>
    </recommendedName>
</protein>
<feature type="compositionally biased region" description="Low complexity" evidence="4">
    <location>
        <begin position="223"/>
        <end position="247"/>
    </location>
</feature>
<comment type="similarity">
    <text evidence="1">Belongs to the eukaryotic ribosomal protein eL19 family.</text>
</comment>
<organism evidence="6 7">
    <name type="scientific">Planoprotostelium fungivorum</name>
    <dbReference type="NCBI Taxonomy" id="1890364"/>
    <lineage>
        <taxon>Eukaryota</taxon>
        <taxon>Amoebozoa</taxon>
        <taxon>Evosea</taxon>
        <taxon>Variosea</taxon>
        <taxon>Cavosteliida</taxon>
        <taxon>Cavosteliaceae</taxon>
        <taxon>Planoprotostelium</taxon>
    </lineage>
</organism>
<feature type="compositionally biased region" description="Basic and acidic residues" evidence="4">
    <location>
        <begin position="163"/>
        <end position="182"/>
    </location>
</feature>
<dbReference type="Gene3D" id="1.10.1650.10">
    <property type="match status" value="1"/>
</dbReference>
<dbReference type="InterPro" id="IPR039547">
    <property type="entry name" value="Ribosomal_eL19"/>
</dbReference>
<keyword evidence="7" id="KW-1185">Reference proteome</keyword>
<dbReference type="PANTHER" id="PTHR10722">
    <property type="entry name" value="60S RIBOSOMAL PROTEIN L19"/>
    <property type="match status" value="1"/>
</dbReference>
<feature type="region of interest" description="Disordered" evidence="4">
    <location>
        <begin position="163"/>
        <end position="256"/>
    </location>
</feature>
<dbReference type="GO" id="GO:0003723">
    <property type="term" value="F:RNA binding"/>
    <property type="evidence" value="ECO:0007669"/>
    <property type="project" value="InterPro"/>
</dbReference>
<feature type="compositionally biased region" description="Low complexity" evidence="4">
    <location>
        <begin position="203"/>
        <end position="215"/>
    </location>
</feature>
<dbReference type="InterPro" id="IPR057260">
    <property type="entry name" value="Ribosomal_L19e_C"/>
</dbReference>
<feature type="compositionally biased region" description="Basic and acidic residues" evidence="4">
    <location>
        <begin position="188"/>
        <end position="201"/>
    </location>
</feature>
<evidence type="ECO:0000313" key="6">
    <source>
        <dbReference type="EMBL" id="PRP80581.1"/>
    </source>
</evidence>
<dbReference type="Gene3D" id="1.10.1200.240">
    <property type="match status" value="1"/>
</dbReference>
<evidence type="ECO:0000259" key="5">
    <source>
        <dbReference type="SMART" id="SM01416"/>
    </source>
</evidence>
<dbReference type="CDD" id="cd01417">
    <property type="entry name" value="Ribosomal_L19e_E"/>
    <property type="match status" value="1"/>
</dbReference>
<dbReference type="SUPFAM" id="SSF48140">
    <property type="entry name" value="Ribosomal protein L19 (L19e)"/>
    <property type="match status" value="1"/>
</dbReference>
<dbReference type="SMART" id="SM01416">
    <property type="entry name" value="Ribosomal_L19e"/>
    <property type="match status" value="1"/>
</dbReference>
<feature type="domain" description="Large ribosomal subunit protein eL19" evidence="5">
    <location>
        <begin position="3"/>
        <end position="146"/>
    </location>
</feature>
<dbReference type="STRING" id="1890364.A0A2P6N9G1"/>
<dbReference type="GO" id="GO:0003735">
    <property type="term" value="F:structural constituent of ribosome"/>
    <property type="evidence" value="ECO:0007669"/>
    <property type="project" value="InterPro"/>
</dbReference>
<dbReference type="EMBL" id="MDYQ01000144">
    <property type="protein sequence ID" value="PRP80581.1"/>
    <property type="molecule type" value="Genomic_DNA"/>
</dbReference>
<dbReference type="OrthoDB" id="5407653at2759"/>
<comment type="caution">
    <text evidence="6">The sequence shown here is derived from an EMBL/GenBank/DDBJ whole genome shotgun (WGS) entry which is preliminary data.</text>
</comment>
<dbReference type="GO" id="GO:0022625">
    <property type="term" value="C:cytosolic large ribosomal subunit"/>
    <property type="evidence" value="ECO:0007669"/>
    <property type="project" value="InterPro"/>
</dbReference>
<dbReference type="Pfam" id="PF01280">
    <property type="entry name" value="Ribosomal_L19e"/>
    <property type="match status" value="1"/>
</dbReference>
<dbReference type="InterPro" id="IPR000196">
    <property type="entry name" value="Ribosomal_eL19_dom"/>
</dbReference>
<dbReference type="FunCoup" id="A0A2P6N9G1">
    <property type="interactions" value="588"/>
</dbReference>
<name>A0A2P6N9G1_9EUKA</name>
<dbReference type="Proteomes" id="UP000241769">
    <property type="component" value="Unassembled WGS sequence"/>
</dbReference>
<keyword evidence="3" id="KW-0687">Ribonucleoprotein</keyword>